<dbReference type="Proteomes" id="UP000002216">
    <property type="component" value="Chromosome"/>
</dbReference>
<dbReference type="InterPro" id="IPR029063">
    <property type="entry name" value="SAM-dependent_MTases_sf"/>
</dbReference>
<evidence type="ECO:0000259" key="1">
    <source>
        <dbReference type="Pfam" id="PF08241"/>
    </source>
</evidence>
<dbReference type="GO" id="GO:0032259">
    <property type="term" value="P:methylation"/>
    <property type="evidence" value="ECO:0007669"/>
    <property type="project" value="UniProtKB-KW"/>
</dbReference>
<dbReference type="SUPFAM" id="SSF53335">
    <property type="entry name" value="S-adenosyl-L-methionine-dependent methyltransferases"/>
    <property type="match status" value="1"/>
</dbReference>
<dbReference type="EMBL" id="CP001629">
    <property type="protein sequence ID" value="ACU91358.1"/>
    <property type="molecule type" value="Genomic_DNA"/>
</dbReference>
<sequence length="272" mass="30576">MTLTRETITWEQAVGWLRAQPNQAALVRACYFDDPLVDAARRFHESLEWRAVRDFLPASCGMALDVGAGRGIASFALAADGWRVTALEPDPSRLVGAGAIRELASQAAVNITVVEEWGEKLPFEDGSFDLIHARQVLHHARDLEALCQELTRVLKPKGMLIATREHVIDKPEDLPVFLDSHPLHHLYGGENAYTRKRYLGAFEDAGLRMRHVLSPWETPVNYFPMTELDVRRAVSNKLRFPFPALLPAALICWVSKRLRSPGRLYSFVGVKL</sequence>
<dbReference type="Gene3D" id="3.40.50.150">
    <property type="entry name" value="Vaccinia Virus protein VP39"/>
    <property type="match status" value="1"/>
</dbReference>
<protein>
    <submittedName>
        <fullName evidence="2">Methyltransferase type 11</fullName>
    </submittedName>
</protein>
<dbReference type="AlphaFoldDB" id="C7LP42"/>
<feature type="domain" description="Methyltransferase type 11" evidence="1">
    <location>
        <begin position="64"/>
        <end position="161"/>
    </location>
</feature>
<evidence type="ECO:0000313" key="2">
    <source>
        <dbReference type="EMBL" id="ACU91358.1"/>
    </source>
</evidence>
<dbReference type="Pfam" id="PF08241">
    <property type="entry name" value="Methyltransf_11"/>
    <property type="match status" value="1"/>
</dbReference>
<organism evidence="2 3">
    <name type="scientific">Desulfomicrobium baculatum (strain DSM 4028 / VKM B-1378 / X)</name>
    <name type="common">Desulfovibrio baculatus</name>
    <dbReference type="NCBI Taxonomy" id="525897"/>
    <lineage>
        <taxon>Bacteria</taxon>
        <taxon>Pseudomonadati</taxon>
        <taxon>Thermodesulfobacteriota</taxon>
        <taxon>Desulfovibrionia</taxon>
        <taxon>Desulfovibrionales</taxon>
        <taxon>Desulfomicrobiaceae</taxon>
        <taxon>Desulfomicrobium</taxon>
    </lineage>
</organism>
<name>C7LP42_DESBD</name>
<proteinExistence type="predicted"/>
<keyword evidence="2" id="KW-0808">Transferase</keyword>
<evidence type="ECO:0000313" key="3">
    <source>
        <dbReference type="Proteomes" id="UP000002216"/>
    </source>
</evidence>
<dbReference type="eggNOG" id="COG2227">
    <property type="taxonomic scope" value="Bacteria"/>
</dbReference>
<dbReference type="GO" id="GO:0008757">
    <property type="term" value="F:S-adenosylmethionine-dependent methyltransferase activity"/>
    <property type="evidence" value="ECO:0007669"/>
    <property type="project" value="InterPro"/>
</dbReference>
<dbReference type="PANTHER" id="PTHR43591">
    <property type="entry name" value="METHYLTRANSFERASE"/>
    <property type="match status" value="1"/>
</dbReference>
<keyword evidence="3" id="KW-1185">Reference proteome</keyword>
<accession>C7LP42</accession>
<reference evidence="2 3" key="1">
    <citation type="journal article" date="2009" name="Stand. Genomic Sci.">
        <title>Complete genome sequence of Desulfomicrobium baculatum type strain (X).</title>
        <authorList>
            <person name="Copeland A."/>
            <person name="Spring S."/>
            <person name="Goker M."/>
            <person name="Schneider S."/>
            <person name="Lapidus A."/>
            <person name="Del Rio T.G."/>
            <person name="Tice H."/>
            <person name="Cheng J.F."/>
            <person name="Chen F."/>
            <person name="Nolan M."/>
            <person name="Bruce D."/>
            <person name="Goodwin L."/>
            <person name="Pitluck S."/>
            <person name="Ivanova N."/>
            <person name="Mavrommatis K."/>
            <person name="Ovchinnikova G."/>
            <person name="Pati A."/>
            <person name="Chen A."/>
            <person name="Palaniappan K."/>
            <person name="Land M."/>
            <person name="Hauser L."/>
            <person name="Chang Y.J."/>
            <person name="Jeffries C.C."/>
            <person name="Meincke L."/>
            <person name="Sims D."/>
            <person name="Brettin T."/>
            <person name="Detter J.C."/>
            <person name="Han C."/>
            <person name="Chain P."/>
            <person name="Bristow J."/>
            <person name="Eisen J.A."/>
            <person name="Markowitz V."/>
            <person name="Hugenholtz P."/>
            <person name="Kyrpides N.C."/>
            <person name="Klenk H.P."/>
            <person name="Lucas S."/>
        </authorList>
    </citation>
    <scope>NUCLEOTIDE SEQUENCE [LARGE SCALE GENOMIC DNA]</scope>
    <source>
        <strain evidence="3">DSM 4028 / VKM B-1378 / X</strain>
    </source>
</reference>
<dbReference type="PANTHER" id="PTHR43591:SF24">
    <property type="entry name" value="2-METHOXY-6-POLYPRENYL-1,4-BENZOQUINOL METHYLASE, MITOCHONDRIAL"/>
    <property type="match status" value="1"/>
</dbReference>
<dbReference type="STRING" id="525897.Dbac_3286"/>
<keyword evidence="2" id="KW-0489">Methyltransferase</keyword>
<gene>
    <name evidence="2" type="ordered locus">Dbac_3286</name>
</gene>
<dbReference type="HOGENOM" id="CLU_978841_0_0_7"/>
<dbReference type="KEGG" id="dba:Dbac_3286"/>
<dbReference type="InterPro" id="IPR013216">
    <property type="entry name" value="Methyltransf_11"/>
</dbReference>
<dbReference type="CDD" id="cd02440">
    <property type="entry name" value="AdoMet_MTases"/>
    <property type="match status" value="1"/>
</dbReference>